<evidence type="ECO:0000259" key="7">
    <source>
        <dbReference type="PROSITE" id="PS50850"/>
    </source>
</evidence>
<dbReference type="InterPro" id="IPR020846">
    <property type="entry name" value="MFS_dom"/>
</dbReference>
<protein>
    <submittedName>
        <fullName evidence="8">MFS transporter</fullName>
    </submittedName>
</protein>
<dbReference type="PROSITE" id="PS50850">
    <property type="entry name" value="MFS"/>
    <property type="match status" value="1"/>
</dbReference>
<dbReference type="Gene3D" id="1.20.1250.20">
    <property type="entry name" value="MFS general substrate transporter like domains"/>
    <property type="match status" value="2"/>
</dbReference>
<feature type="transmembrane region" description="Helical" evidence="6">
    <location>
        <begin position="80"/>
        <end position="97"/>
    </location>
</feature>
<comment type="caution">
    <text evidence="8">The sequence shown here is derived from an EMBL/GenBank/DDBJ whole genome shotgun (WGS) entry which is preliminary data.</text>
</comment>
<comment type="subcellular location">
    <subcellularLocation>
        <location evidence="1">Cell membrane</location>
        <topology evidence="1">Multi-pass membrane protein</topology>
    </subcellularLocation>
</comment>
<keyword evidence="2 6" id="KW-0812">Transmembrane</keyword>
<evidence type="ECO:0000256" key="6">
    <source>
        <dbReference type="SAM" id="Phobius"/>
    </source>
</evidence>
<evidence type="ECO:0000256" key="4">
    <source>
        <dbReference type="ARBA" id="ARBA00023136"/>
    </source>
</evidence>
<feature type="transmembrane region" description="Helical" evidence="6">
    <location>
        <begin position="142"/>
        <end position="162"/>
    </location>
</feature>
<evidence type="ECO:0000313" key="8">
    <source>
        <dbReference type="EMBL" id="NEK87452.1"/>
    </source>
</evidence>
<reference evidence="8 9" key="1">
    <citation type="submission" date="2019-12" db="EMBL/GenBank/DDBJ databases">
        <title>the WGS of Blastococcus saxobsidens 67B17.</title>
        <authorList>
            <person name="Jiang Z."/>
        </authorList>
    </citation>
    <scope>NUCLEOTIDE SEQUENCE [LARGE SCALE GENOMIC DNA]</scope>
    <source>
        <strain evidence="8 9">67B17</strain>
    </source>
</reference>
<dbReference type="AlphaFoldDB" id="A0A6L9W6J9"/>
<dbReference type="InterPro" id="IPR011701">
    <property type="entry name" value="MFS"/>
</dbReference>
<feature type="transmembrane region" description="Helical" evidence="6">
    <location>
        <begin position="219"/>
        <end position="235"/>
    </location>
</feature>
<organism evidence="8 9">
    <name type="scientific">Blastococcus saxobsidens</name>
    <dbReference type="NCBI Taxonomy" id="138336"/>
    <lineage>
        <taxon>Bacteria</taxon>
        <taxon>Bacillati</taxon>
        <taxon>Actinomycetota</taxon>
        <taxon>Actinomycetes</taxon>
        <taxon>Geodermatophilales</taxon>
        <taxon>Geodermatophilaceae</taxon>
        <taxon>Blastococcus</taxon>
    </lineage>
</organism>
<feature type="transmembrane region" description="Helical" evidence="6">
    <location>
        <begin position="50"/>
        <end position="68"/>
    </location>
</feature>
<keyword evidence="4 6" id="KW-0472">Membrane</keyword>
<feature type="transmembrane region" description="Helical" evidence="6">
    <location>
        <begin position="287"/>
        <end position="306"/>
    </location>
</feature>
<dbReference type="RefSeq" id="WP_163207439.1">
    <property type="nucleotide sequence ID" value="NZ_JAAGWG010000033.1"/>
</dbReference>
<feature type="transmembrane region" description="Helical" evidence="6">
    <location>
        <begin position="255"/>
        <end position="275"/>
    </location>
</feature>
<dbReference type="PANTHER" id="PTHR23514">
    <property type="entry name" value="BYPASS OF STOP CODON PROTEIN 6"/>
    <property type="match status" value="1"/>
</dbReference>
<feature type="transmembrane region" description="Helical" evidence="6">
    <location>
        <begin position="12"/>
        <end position="30"/>
    </location>
</feature>
<feature type="transmembrane region" description="Helical" evidence="6">
    <location>
        <begin position="168"/>
        <end position="189"/>
    </location>
</feature>
<dbReference type="GO" id="GO:0005886">
    <property type="term" value="C:plasma membrane"/>
    <property type="evidence" value="ECO:0007669"/>
    <property type="project" value="UniProtKB-SubCell"/>
</dbReference>
<name>A0A6L9W6J9_9ACTN</name>
<dbReference type="CDD" id="cd17393">
    <property type="entry name" value="MFS_MosC_like"/>
    <property type="match status" value="1"/>
</dbReference>
<dbReference type="EMBL" id="JAAGWG010000033">
    <property type="protein sequence ID" value="NEK87452.1"/>
    <property type="molecule type" value="Genomic_DNA"/>
</dbReference>
<feature type="transmembrane region" description="Helical" evidence="6">
    <location>
        <begin position="346"/>
        <end position="367"/>
    </location>
</feature>
<dbReference type="InterPro" id="IPR051788">
    <property type="entry name" value="MFS_Transporter"/>
</dbReference>
<dbReference type="InterPro" id="IPR036259">
    <property type="entry name" value="MFS_trans_sf"/>
</dbReference>
<feature type="domain" description="Major facilitator superfamily (MFS) profile" evidence="7">
    <location>
        <begin position="218"/>
        <end position="407"/>
    </location>
</feature>
<feature type="transmembrane region" description="Helical" evidence="6">
    <location>
        <begin position="312"/>
        <end position="334"/>
    </location>
</feature>
<keyword evidence="3 6" id="KW-1133">Transmembrane helix</keyword>
<dbReference type="SUPFAM" id="SSF103473">
    <property type="entry name" value="MFS general substrate transporter"/>
    <property type="match status" value="1"/>
</dbReference>
<feature type="transmembrane region" description="Helical" evidence="6">
    <location>
        <begin position="373"/>
        <end position="394"/>
    </location>
</feature>
<dbReference type="Pfam" id="PF07690">
    <property type="entry name" value="MFS_1"/>
    <property type="match status" value="2"/>
</dbReference>
<sequence>MPSAPPAAAPPRAARAAVGTWFFVNAVLYTNVLPRLPEIKDALDLSNASVGTALAAGPVGALLATLWSAPLIRRLGSGHLATYGLVVLAVAMTGVAFAPSWGVLAAVLFTAGAVDALVDVAQNAHGLRVQRRYERSIFNAFHGIWSIGAVSGALIGSAAAGLAVPLPWHLGVVGGVFALAAVLAGRAMLPGPDEDDREPEAPGSAVGAPGRSRARTRSLLVLGALGLLAAAGVFVEDAGASWSAIYLRGDLGAGPAVAGLGLVALQTAMTVGRLTGDRVVDRFGQRAVARAGGALITLGMGVALAFPSVPTTLAGLAVAGLGAATLVPAAYAAADALPGLPPGAGLSIINWLLRVGLLASPPLVGVIADQAGLRTGLLTVVAAGIVAVVVAGVLRGRSARSDAAPAG</sequence>
<evidence type="ECO:0000256" key="5">
    <source>
        <dbReference type="SAM" id="MobiDB-lite"/>
    </source>
</evidence>
<evidence type="ECO:0000313" key="9">
    <source>
        <dbReference type="Proteomes" id="UP000479241"/>
    </source>
</evidence>
<evidence type="ECO:0000256" key="2">
    <source>
        <dbReference type="ARBA" id="ARBA00022692"/>
    </source>
</evidence>
<dbReference type="GO" id="GO:0022857">
    <property type="term" value="F:transmembrane transporter activity"/>
    <property type="evidence" value="ECO:0007669"/>
    <property type="project" value="InterPro"/>
</dbReference>
<feature type="region of interest" description="Disordered" evidence="5">
    <location>
        <begin position="191"/>
        <end position="210"/>
    </location>
</feature>
<evidence type="ECO:0000256" key="1">
    <source>
        <dbReference type="ARBA" id="ARBA00004651"/>
    </source>
</evidence>
<dbReference type="PANTHER" id="PTHR23514:SF13">
    <property type="entry name" value="INNER MEMBRANE PROTEIN YBJJ"/>
    <property type="match status" value="1"/>
</dbReference>
<proteinExistence type="predicted"/>
<gene>
    <name evidence="8" type="ORF">GCU60_17060</name>
</gene>
<evidence type="ECO:0000256" key="3">
    <source>
        <dbReference type="ARBA" id="ARBA00022989"/>
    </source>
</evidence>
<accession>A0A6L9W6J9</accession>
<dbReference type="Proteomes" id="UP000479241">
    <property type="component" value="Unassembled WGS sequence"/>
</dbReference>